<reference evidence="2 3" key="1">
    <citation type="submission" date="2019-03" db="EMBL/GenBank/DDBJ databases">
        <authorList>
            <person name="Kox A.R. M."/>
        </authorList>
    </citation>
    <scope>NUCLEOTIDE SEQUENCE [LARGE SCALE GENOMIC DNA]</scope>
    <source>
        <strain evidence="2">MTUNDRAET4 annotated genome</strain>
    </source>
</reference>
<accession>A0A4U8Z5X7</accession>
<organism evidence="2 3">
    <name type="scientific">Methylocella tundrae</name>
    <dbReference type="NCBI Taxonomy" id="227605"/>
    <lineage>
        <taxon>Bacteria</taxon>
        <taxon>Pseudomonadati</taxon>
        <taxon>Pseudomonadota</taxon>
        <taxon>Alphaproteobacteria</taxon>
        <taxon>Hyphomicrobiales</taxon>
        <taxon>Beijerinckiaceae</taxon>
        <taxon>Methylocella</taxon>
    </lineage>
</organism>
<feature type="domain" description="Moybdenum cofactor oxidoreductase dimerisation" evidence="1">
    <location>
        <begin position="6"/>
        <end position="54"/>
    </location>
</feature>
<proteinExistence type="predicted"/>
<evidence type="ECO:0000313" key="2">
    <source>
        <dbReference type="EMBL" id="VFU10942.1"/>
    </source>
</evidence>
<dbReference type="Proteomes" id="UP000294360">
    <property type="component" value="Chromosome"/>
</dbReference>
<dbReference type="RefSeq" id="WP_244605903.1">
    <property type="nucleotide sequence ID" value="NZ_CP139089.1"/>
</dbReference>
<protein>
    <recommendedName>
        <fullName evidence="1">Moybdenum cofactor oxidoreductase dimerisation domain-containing protein</fullName>
    </recommendedName>
</protein>
<sequence>MEHDPETRSSWTFWEIDIELPKGNRELAVRASDAAGQTRPALPDDRWNFKGYLAFSAHASTSRPSDLVMASHMGSWISAPVFCPVVATRCAS</sequence>
<dbReference type="GO" id="GO:0016491">
    <property type="term" value="F:oxidoreductase activity"/>
    <property type="evidence" value="ECO:0007669"/>
    <property type="project" value="InterPro"/>
</dbReference>
<name>A0A4U8Z5X7_METTU</name>
<dbReference type="InterPro" id="IPR014756">
    <property type="entry name" value="Ig_E-set"/>
</dbReference>
<dbReference type="SUPFAM" id="SSF81296">
    <property type="entry name" value="E set domains"/>
    <property type="match status" value="1"/>
</dbReference>
<dbReference type="Pfam" id="PF03404">
    <property type="entry name" value="Mo-co_dimer"/>
    <property type="match status" value="1"/>
</dbReference>
<dbReference type="GO" id="GO:0030151">
    <property type="term" value="F:molybdenum ion binding"/>
    <property type="evidence" value="ECO:0007669"/>
    <property type="project" value="InterPro"/>
</dbReference>
<dbReference type="EMBL" id="LR536450">
    <property type="protein sequence ID" value="VFU10942.1"/>
    <property type="molecule type" value="Genomic_DNA"/>
</dbReference>
<dbReference type="KEGG" id="mtun:MTUNDRAET4_4061"/>
<dbReference type="InterPro" id="IPR005066">
    <property type="entry name" value="MoCF_OxRdtse_dimer"/>
</dbReference>
<evidence type="ECO:0000259" key="1">
    <source>
        <dbReference type="Pfam" id="PF03404"/>
    </source>
</evidence>
<gene>
    <name evidence="2" type="ORF">MTUNDRAET4_4061</name>
</gene>
<dbReference type="Gene3D" id="2.60.40.650">
    <property type="match status" value="1"/>
</dbReference>
<dbReference type="AlphaFoldDB" id="A0A4U8Z5X7"/>
<evidence type="ECO:0000313" key="3">
    <source>
        <dbReference type="Proteomes" id="UP000294360"/>
    </source>
</evidence>